<protein>
    <submittedName>
        <fullName evidence="2">Ribonuclease</fullName>
    </submittedName>
</protein>
<feature type="region of interest" description="Disordered" evidence="1">
    <location>
        <begin position="1"/>
        <end position="106"/>
    </location>
</feature>
<evidence type="ECO:0000313" key="2">
    <source>
        <dbReference type="EMBL" id="ANF55722.1"/>
    </source>
</evidence>
<proteinExistence type="predicted"/>
<feature type="compositionally biased region" description="Basic and acidic residues" evidence="1">
    <location>
        <begin position="1"/>
        <end position="30"/>
    </location>
</feature>
<dbReference type="STRING" id="588932.DA69_13870"/>
<reference evidence="2 3" key="1">
    <citation type="journal article" date="2014" name="Genome Announc.">
        <title>Genome Sequence of a Promising Hydrogen-Producing Facultative Anaerobic Bacterium, Brevundimonas naejangsanensis Strain B1.</title>
        <authorList>
            <person name="Su H."/>
            <person name="Zhang T."/>
            <person name="Bao M."/>
            <person name="Jiang Y."/>
            <person name="Wang Y."/>
            <person name="Tan T."/>
        </authorList>
    </citation>
    <scope>NUCLEOTIDE SEQUENCE [LARGE SCALE GENOMIC DNA]</scope>
    <source>
        <strain evidence="2 3">B1</strain>
    </source>
</reference>
<accession>A0A172Y9A5</accession>
<name>A0A172Y9A5_9CAUL</name>
<evidence type="ECO:0000313" key="3">
    <source>
        <dbReference type="Proteomes" id="UP000077603"/>
    </source>
</evidence>
<sequence length="106" mass="10820">MTDPKTENDESREAAAMGEKTDRGHLRDALNKALEGTDSGSDTRAGSLRGGSASGSEIDPDQDVINDALAREGVAARDAATRPAGGPEQARKSTGQPGDDVDAPTG</sequence>
<dbReference type="OrthoDB" id="7205246at2"/>
<dbReference type="Proteomes" id="UP000077603">
    <property type="component" value="Chromosome"/>
</dbReference>
<gene>
    <name evidence="2" type="ORF">DA69_13870</name>
</gene>
<evidence type="ECO:0000256" key="1">
    <source>
        <dbReference type="SAM" id="MobiDB-lite"/>
    </source>
</evidence>
<organism evidence="2 3">
    <name type="scientific">Brevundimonas naejangsanensis</name>
    <dbReference type="NCBI Taxonomy" id="588932"/>
    <lineage>
        <taxon>Bacteria</taxon>
        <taxon>Pseudomonadati</taxon>
        <taxon>Pseudomonadota</taxon>
        <taxon>Alphaproteobacteria</taxon>
        <taxon>Caulobacterales</taxon>
        <taxon>Caulobacteraceae</taxon>
        <taxon>Brevundimonas</taxon>
    </lineage>
</organism>
<dbReference type="EMBL" id="CP015614">
    <property type="protein sequence ID" value="ANF55722.1"/>
    <property type="molecule type" value="Genomic_DNA"/>
</dbReference>
<dbReference type="AlphaFoldDB" id="A0A172Y9A5"/>
<keyword evidence="3" id="KW-1185">Reference proteome</keyword>
<dbReference type="RefSeq" id="WP_025978647.1">
    <property type="nucleotide sequence ID" value="NZ_CP015614.1"/>
</dbReference>
<dbReference type="KEGG" id="bne:DA69_13870"/>